<feature type="chain" id="PRO_5040924512" evidence="1">
    <location>
        <begin position="23"/>
        <end position="229"/>
    </location>
</feature>
<dbReference type="AlphaFoldDB" id="A0A9W6SF92"/>
<keyword evidence="3" id="KW-1185">Reference proteome</keyword>
<accession>A0A9W6SF92</accession>
<keyword evidence="1" id="KW-0732">Signal</keyword>
<evidence type="ECO:0000313" key="3">
    <source>
        <dbReference type="Proteomes" id="UP001165079"/>
    </source>
</evidence>
<proteinExistence type="predicted"/>
<protein>
    <submittedName>
        <fullName evidence="2">Uncharacterized protein</fullName>
    </submittedName>
</protein>
<evidence type="ECO:0000313" key="2">
    <source>
        <dbReference type="EMBL" id="GLZ76094.1"/>
    </source>
</evidence>
<reference evidence="2" key="1">
    <citation type="submission" date="2023-03" db="EMBL/GenBank/DDBJ databases">
        <title>Actinorhabdospora filicis NBRC 111898.</title>
        <authorList>
            <person name="Ichikawa N."/>
            <person name="Sato H."/>
            <person name="Tonouchi N."/>
        </authorList>
    </citation>
    <scope>NUCLEOTIDE SEQUENCE</scope>
    <source>
        <strain evidence="2">NBRC 111898</strain>
    </source>
</reference>
<evidence type="ECO:0000256" key="1">
    <source>
        <dbReference type="SAM" id="SignalP"/>
    </source>
</evidence>
<sequence length="229" mass="23537">MKTRLLVLVTLLSTLLPAPAFAAATDFALRLDPGGGATEPGGTVRTTVIVTRDGDAQDVTLSVPRPPTGVTASFSPPVVASGGTSALTLTTSELTPVGGWTIVVEGSGPSGTRQTVYGLTVGHFGPCDQYANRVPGSLPGSGATAVHPRGTYFETAAAGRHTACLSGPQTADFDLYLQRWTGSAWATVASSAKTGSEESISWTGAPGRYRYGVTSYSGSGAYWFGYRSP</sequence>
<name>A0A9W6SF92_9ACTN</name>
<comment type="caution">
    <text evidence="2">The sequence shown here is derived from an EMBL/GenBank/DDBJ whole genome shotgun (WGS) entry which is preliminary data.</text>
</comment>
<organism evidence="2 3">
    <name type="scientific">Actinorhabdospora filicis</name>
    <dbReference type="NCBI Taxonomy" id="1785913"/>
    <lineage>
        <taxon>Bacteria</taxon>
        <taxon>Bacillati</taxon>
        <taxon>Actinomycetota</taxon>
        <taxon>Actinomycetes</taxon>
        <taxon>Micromonosporales</taxon>
        <taxon>Micromonosporaceae</taxon>
        <taxon>Actinorhabdospora</taxon>
    </lineage>
</organism>
<dbReference type="Proteomes" id="UP001165079">
    <property type="component" value="Unassembled WGS sequence"/>
</dbReference>
<feature type="signal peptide" evidence="1">
    <location>
        <begin position="1"/>
        <end position="22"/>
    </location>
</feature>
<dbReference type="SUPFAM" id="SSF89260">
    <property type="entry name" value="Collagen-binding domain"/>
    <property type="match status" value="1"/>
</dbReference>
<gene>
    <name evidence="2" type="ORF">Afil01_09010</name>
</gene>
<dbReference type="RefSeq" id="WP_285661290.1">
    <property type="nucleotide sequence ID" value="NZ_BSTX01000001.1"/>
</dbReference>
<dbReference type="EMBL" id="BSTX01000001">
    <property type="protein sequence ID" value="GLZ76094.1"/>
    <property type="molecule type" value="Genomic_DNA"/>
</dbReference>
<dbReference type="Gene3D" id="2.60.120.380">
    <property type="match status" value="1"/>
</dbReference>